<dbReference type="InterPro" id="IPR000734">
    <property type="entry name" value="TAG_lipase"/>
</dbReference>
<dbReference type="GO" id="GO:0005615">
    <property type="term" value="C:extracellular space"/>
    <property type="evidence" value="ECO:0007669"/>
    <property type="project" value="TreeGrafter"/>
</dbReference>
<keyword evidence="3" id="KW-0964">Secreted</keyword>
<reference evidence="6 7" key="1">
    <citation type="journal article" date="2019" name="J. Hered.">
        <title>An Improved Genome Assembly for Drosophila navojoa, the Basal Species in the mojavensis Cluster.</title>
        <authorList>
            <person name="Vanderlinde T."/>
            <person name="Dupim E.G."/>
            <person name="Nazario-Yepiz N.O."/>
            <person name="Carvalho A.B."/>
        </authorList>
    </citation>
    <scope>NUCLEOTIDE SEQUENCE [LARGE SCALE GENOMIC DNA]</scope>
    <source>
        <strain evidence="6">Navoj_Jal97</strain>
        <tissue evidence="6">Whole organism</tissue>
    </source>
</reference>
<sequence>MSKQIRAILVILQGINETLNLCICRSKIPQVINPIKINRKSFQHSEKIVILIHGYAGNRDGPPNNSIRPALLKYKNVNVISVDYAPLVKYPCYFEAVQNVRLVANCLSQMINVLVGKNIVKNANLHVIGFGLGAQVAAP</sequence>
<dbReference type="Pfam" id="PF00151">
    <property type="entry name" value="Lipase"/>
    <property type="match status" value="1"/>
</dbReference>
<evidence type="ECO:0000259" key="5">
    <source>
        <dbReference type="Pfam" id="PF00151"/>
    </source>
</evidence>
<name>A0A484BB90_DRONA</name>
<gene>
    <name evidence="6" type="ORF">AWZ03_007539</name>
</gene>
<evidence type="ECO:0000256" key="3">
    <source>
        <dbReference type="ARBA" id="ARBA00022525"/>
    </source>
</evidence>
<comment type="similarity">
    <text evidence="2 4">Belongs to the AB hydrolase superfamily. Lipase family.</text>
</comment>
<organism evidence="6 7">
    <name type="scientific">Drosophila navojoa</name>
    <name type="common">Fruit fly</name>
    <dbReference type="NCBI Taxonomy" id="7232"/>
    <lineage>
        <taxon>Eukaryota</taxon>
        <taxon>Metazoa</taxon>
        <taxon>Ecdysozoa</taxon>
        <taxon>Arthropoda</taxon>
        <taxon>Hexapoda</taxon>
        <taxon>Insecta</taxon>
        <taxon>Pterygota</taxon>
        <taxon>Neoptera</taxon>
        <taxon>Endopterygota</taxon>
        <taxon>Diptera</taxon>
        <taxon>Brachycera</taxon>
        <taxon>Muscomorpha</taxon>
        <taxon>Ephydroidea</taxon>
        <taxon>Drosophilidae</taxon>
        <taxon>Drosophila</taxon>
    </lineage>
</organism>
<dbReference type="PANTHER" id="PTHR11610:SF177">
    <property type="entry name" value="IP13478P-RELATED"/>
    <property type="match status" value="1"/>
</dbReference>
<evidence type="ECO:0000256" key="2">
    <source>
        <dbReference type="ARBA" id="ARBA00010701"/>
    </source>
</evidence>
<comment type="caution">
    <text evidence="6">The sequence shown here is derived from an EMBL/GenBank/DDBJ whole genome shotgun (WGS) entry which is preliminary data.</text>
</comment>
<dbReference type="OrthoDB" id="199913at2759"/>
<dbReference type="AlphaFoldDB" id="A0A484BB90"/>
<dbReference type="InterPro" id="IPR013818">
    <property type="entry name" value="Lipase"/>
</dbReference>
<protein>
    <recommendedName>
        <fullName evidence="5">Lipase domain-containing protein</fullName>
    </recommendedName>
</protein>
<evidence type="ECO:0000313" key="6">
    <source>
        <dbReference type="EMBL" id="TDG46008.1"/>
    </source>
</evidence>
<dbReference type="GO" id="GO:0017171">
    <property type="term" value="F:serine hydrolase activity"/>
    <property type="evidence" value="ECO:0007669"/>
    <property type="project" value="TreeGrafter"/>
</dbReference>
<feature type="domain" description="Lipase" evidence="5">
    <location>
        <begin position="34"/>
        <end position="138"/>
    </location>
</feature>
<dbReference type="InterPro" id="IPR029058">
    <property type="entry name" value="AB_hydrolase_fold"/>
</dbReference>
<evidence type="ECO:0000313" key="7">
    <source>
        <dbReference type="Proteomes" id="UP000295192"/>
    </source>
</evidence>
<dbReference type="Gene3D" id="3.40.50.1820">
    <property type="entry name" value="alpha/beta hydrolase"/>
    <property type="match status" value="1"/>
</dbReference>
<dbReference type="PANTHER" id="PTHR11610">
    <property type="entry name" value="LIPASE"/>
    <property type="match status" value="1"/>
</dbReference>
<comment type="subcellular location">
    <subcellularLocation>
        <location evidence="1">Secreted</location>
    </subcellularLocation>
</comment>
<dbReference type="GO" id="GO:0016298">
    <property type="term" value="F:lipase activity"/>
    <property type="evidence" value="ECO:0007669"/>
    <property type="project" value="InterPro"/>
</dbReference>
<dbReference type="SUPFAM" id="SSF53474">
    <property type="entry name" value="alpha/beta-Hydrolases"/>
    <property type="match status" value="1"/>
</dbReference>
<dbReference type="GO" id="GO:0016042">
    <property type="term" value="P:lipid catabolic process"/>
    <property type="evidence" value="ECO:0007669"/>
    <property type="project" value="TreeGrafter"/>
</dbReference>
<accession>A0A484BB90</accession>
<proteinExistence type="inferred from homology"/>
<keyword evidence="7" id="KW-1185">Reference proteome</keyword>
<dbReference type="OMA" id="CICRSKI"/>
<dbReference type="Proteomes" id="UP000295192">
    <property type="component" value="Unassembled WGS sequence"/>
</dbReference>
<evidence type="ECO:0000256" key="4">
    <source>
        <dbReference type="RuleBase" id="RU004262"/>
    </source>
</evidence>
<evidence type="ECO:0000256" key="1">
    <source>
        <dbReference type="ARBA" id="ARBA00004613"/>
    </source>
</evidence>
<dbReference type="EMBL" id="LSRL02000066">
    <property type="protein sequence ID" value="TDG46008.1"/>
    <property type="molecule type" value="Genomic_DNA"/>
</dbReference>